<evidence type="ECO:0000256" key="5">
    <source>
        <dbReference type="ARBA" id="ARBA00022723"/>
    </source>
</evidence>
<dbReference type="SUPFAM" id="SSF50692">
    <property type="entry name" value="ADC-like"/>
    <property type="match status" value="1"/>
</dbReference>
<dbReference type="InterPro" id="IPR006657">
    <property type="entry name" value="MoPterin_dinucl-bd_dom"/>
</dbReference>
<dbReference type="GO" id="GO:0043546">
    <property type="term" value="F:molybdopterin cofactor binding"/>
    <property type="evidence" value="ECO:0007669"/>
    <property type="project" value="InterPro"/>
</dbReference>
<dbReference type="InterPro" id="IPR009010">
    <property type="entry name" value="Asp_de-COase-like_dom_sf"/>
</dbReference>
<sequence>MSGAWTPYPYPDRPRFDGAGGPEWPLSLGSMQALPQVIETEKPYPIKAVIFYRTNPVRSGAHSARWQAALAKLDLLVAIDIRMSETALLAHYVLPESHFLERDDAISVAGDTISIRQPVVRPLHDTRPGYEIVRALAEATGVGEYFQFSMRDYNNKMLEPHGWTVDQLNELGVVRVAATPFDYTKLPTASGKVELVNEAVARAGGTRVVSWVPPRTEPEGDRLRLLHGHVPVHTQTYTQNNPQLHALMPENELWIHPEAARARGIRTGDLVEVANEYGRERLRARVTPGIRPDCVWMAHGFGCGVPQQRLAYGKGANDSALYPILMTPVAGALGQGEATVTVRRVGA</sequence>
<dbReference type="Gene3D" id="2.40.40.20">
    <property type="match status" value="1"/>
</dbReference>
<dbReference type="CDD" id="cd02778">
    <property type="entry name" value="MopB_CT_Thiosulfate-R-like"/>
    <property type="match status" value="1"/>
</dbReference>
<keyword evidence="3" id="KW-0411">Iron-sulfur</keyword>
<dbReference type="Gene3D" id="3.30.2070.10">
    <property type="entry name" value="Formate dehydrogenase/DMSO reductase"/>
    <property type="match status" value="1"/>
</dbReference>
<evidence type="ECO:0000256" key="2">
    <source>
        <dbReference type="ARBA" id="ARBA00010312"/>
    </source>
</evidence>
<dbReference type="InterPro" id="IPR050612">
    <property type="entry name" value="Prok_Mopterin_Oxidored"/>
</dbReference>
<evidence type="ECO:0000259" key="9">
    <source>
        <dbReference type="Pfam" id="PF01568"/>
    </source>
</evidence>
<proteinExistence type="inferred from homology"/>
<reference evidence="10" key="1">
    <citation type="submission" date="2022-03" db="EMBL/GenBank/DDBJ databases">
        <title>Complete genome sequence of Caldinitratiruptor microaerophilus.</title>
        <authorList>
            <person name="Mukaiyama R."/>
            <person name="Nishiyama T."/>
            <person name="Ueda K."/>
        </authorList>
    </citation>
    <scope>NUCLEOTIDE SEQUENCE</scope>
    <source>
        <strain evidence="10">JCM 16183</strain>
    </source>
</reference>
<evidence type="ECO:0000259" key="8">
    <source>
        <dbReference type="Pfam" id="PF00384"/>
    </source>
</evidence>
<dbReference type="PROSITE" id="PS00932">
    <property type="entry name" value="MOLYBDOPTERIN_PROK_3"/>
    <property type="match status" value="1"/>
</dbReference>
<dbReference type="EMBL" id="AP025628">
    <property type="protein sequence ID" value="BDG60520.1"/>
    <property type="molecule type" value="Genomic_DNA"/>
</dbReference>
<feature type="domain" description="Molybdopterin dinucleotide-binding" evidence="9">
    <location>
        <begin position="223"/>
        <end position="331"/>
    </location>
</feature>
<dbReference type="Pfam" id="PF00384">
    <property type="entry name" value="Molybdopterin"/>
    <property type="match status" value="1"/>
</dbReference>
<dbReference type="Gene3D" id="3.40.50.740">
    <property type="match status" value="1"/>
</dbReference>
<dbReference type="Gene3D" id="3.40.228.10">
    <property type="entry name" value="Dimethylsulfoxide Reductase, domain 2"/>
    <property type="match status" value="1"/>
</dbReference>
<dbReference type="Proteomes" id="UP001163687">
    <property type="component" value="Chromosome"/>
</dbReference>
<dbReference type="PANTHER" id="PTHR43742">
    <property type="entry name" value="TRIMETHYLAMINE-N-OXIDE REDUCTASE"/>
    <property type="match status" value="1"/>
</dbReference>
<keyword evidence="4" id="KW-0500">Molybdenum</keyword>
<dbReference type="InterPro" id="IPR006656">
    <property type="entry name" value="Mopterin_OxRdtase"/>
</dbReference>
<evidence type="ECO:0000256" key="1">
    <source>
        <dbReference type="ARBA" id="ARBA00001942"/>
    </source>
</evidence>
<dbReference type="PANTHER" id="PTHR43742:SF9">
    <property type="entry name" value="TETRATHIONATE REDUCTASE SUBUNIT A"/>
    <property type="match status" value="1"/>
</dbReference>
<dbReference type="GO" id="GO:0016491">
    <property type="term" value="F:oxidoreductase activity"/>
    <property type="evidence" value="ECO:0007669"/>
    <property type="project" value="UniProtKB-KW"/>
</dbReference>
<dbReference type="AlphaFoldDB" id="A0AA35CNF8"/>
<dbReference type="RefSeq" id="WP_264844541.1">
    <property type="nucleotide sequence ID" value="NZ_AP025628.1"/>
</dbReference>
<keyword evidence="3" id="KW-0004">4Fe-4S</keyword>
<evidence type="ECO:0000256" key="4">
    <source>
        <dbReference type="ARBA" id="ARBA00022505"/>
    </source>
</evidence>
<organism evidence="10 11">
    <name type="scientific">Caldinitratiruptor microaerophilus</name>
    <dbReference type="NCBI Taxonomy" id="671077"/>
    <lineage>
        <taxon>Bacteria</taxon>
        <taxon>Bacillati</taxon>
        <taxon>Bacillota</taxon>
        <taxon>Clostridia</taxon>
        <taxon>Eubacteriales</taxon>
        <taxon>Symbiobacteriaceae</taxon>
        <taxon>Caldinitratiruptor</taxon>
    </lineage>
</organism>
<comment type="cofactor">
    <cofactor evidence="1">
        <name>Mo-bis(molybdopterin guanine dinucleotide)</name>
        <dbReference type="ChEBI" id="CHEBI:60539"/>
    </cofactor>
</comment>
<comment type="similarity">
    <text evidence="2">Belongs to the prokaryotic molybdopterin-containing oxidoreductase family.</text>
</comment>
<evidence type="ECO:0000256" key="7">
    <source>
        <dbReference type="ARBA" id="ARBA00023002"/>
    </source>
</evidence>
<evidence type="ECO:0000256" key="6">
    <source>
        <dbReference type="ARBA" id="ARBA00022729"/>
    </source>
</evidence>
<dbReference type="KEGG" id="cmic:caldi_16100"/>
<dbReference type="SUPFAM" id="SSF53706">
    <property type="entry name" value="Formate dehydrogenase/DMSO reductase, domains 1-3"/>
    <property type="match status" value="1"/>
</dbReference>
<evidence type="ECO:0000256" key="3">
    <source>
        <dbReference type="ARBA" id="ARBA00022485"/>
    </source>
</evidence>
<keyword evidence="6" id="KW-0732">Signal</keyword>
<dbReference type="InterPro" id="IPR006655">
    <property type="entry name" value="Mopterin_OxRdtase_prok_CS"/>
</dbReference>
<dbReference type="GO" id="GO:0046872">
    <property type="term" value="F:metal ion binding"/>
    <property type="evidence" value="ECO:0007669"/>
    <property type="project" value="UniProtKB-KW"/>
</dbReference>
<evidence type="ECO:0000313" key="11">
    <source>
        <dbReference type="Proteomes" id="UP001163687"/>
    </source>
</evidence>
<feature type="domain" description="Molybdopterin oxidoreductase" evidence="8">
    <location>
        <begin position="35"/>
        <end position="138"/>
    </location>
</feature>
<dbReference type="Pfam" id="PF01568">
    <property type="entry name" value="Molydop_binding"/>
    <property type="match status" value="1"/>
</dbReference>
<accession>A0AA35CNF8</accession>
<evidence type="ECO:0000313" key="10">
    <source>
        <dbReference type="EMBL" id="BDG60520.1"/>
    </source>
</evidence>
<keyword evidence="5" id="KW-0479">Metal-binding</keyword>
<gene>
    <name evidence="10" type="ORF">caldi_16100</name>
</gene>
<name>A0AA35CNF8_9FIRM</name>
<dbReference type="GO" id="GO:0051539">
    <property type="term" value="F:4 iron, 4 sulfur cluster binding"/>
    <property type="evidence" value="ECO:0007669"/>
    <property type="project" value="UniProtKB-KW"/>
</dbReference>
<keyword evidence="3" id="KW-0408">Iron</keyword>
<keyword evidence="11" id="KW-1185">Reference proteome</keyword>
<keyword evidence="7" id="KW-0560">Oxidoreductase</keyword>
<protein>
    <submittedName>
        <fullName evidence="10">Uncharacterized protein</fullName>
    </submittedName>
</protein>